<dbReference type="Gene3D" id="1.25.40.10">
    <property type="entry name" value="Tetratricopeptide repeat domain"/>
    <property type="match status" value="2"/>
</dbReference>
<accession>A0AAV3S0P5</accession>
<dbReference type="InterPro" id="IPR044650">
    <property type="entry name" value="SRFR1-like"/>
</dbReference>
<evidence type="ECO:0000256" key="2">
    <source>
        <dbReference type="SAM" id="MobiDB-lite"/>
    </source>
</evidence>
<dbReference type="PANTHER" id="PTHR44749:SF1">
    <property type="entry name" value="TETRATRICOPEPTIDE-LIKE HELICAL DOMAIN-CONTAINING PROTEIN"/>
    <property type="match status" value="1"/>
</dbReference>
<dbReference type="Proteomes" id="UP001454036">
    <property type="component" value="Unassembled WGS sequence"/>
</dbReference>
<feature type="repeat" description="TPR" evidence="1">
    <location>
        <begin position="373"/>
        <end position="406"/>
    </location>
</feature>
<feature type="compositionally biased region" description="Low complexity" evidence="2">
    <location>
        <begin position="294"/>
        <end position="303"/>
    </location>
</feature>
<keyword evidence="4" id="KW-1185">Reference proteome</keyword>
<proteinExistence type="predicted"/>
<protein>
    <submittedName>
        <fullName evidence="3">Uncharacterized protein</fullName>
    </submittedName>
</protein>
<feature type="compositionally biased region" description="Basic and acidic residues" evidence="2">
    <location>
        <begin position="227"/>
        <end position="253"/>
    </location>
</feature>
<dbReference type="Pfam" id="PF13174">
    <property type="entry name" value="TPR_6"/>
    <property type="match status" value="1"/>
</dbReference>
<feature type="repeat" description="TPR" evidence="1">
    <location>
        <begin position="339"/>
        <end position="372"/>
    </location>
</feature>
<dbReference type="AlphaFoldDB" id="A0AAV3S0P5"/>
<evidence type="ECO:0000256" key="1">
    <source>
        <dbReference type="PROSITE-ProRule" id="PRU00339"/>
    </source>
</evidence>
<reference evidence="3 4" key="1">
    <citation type="submission" date="2024-01" db="EMBL/GenBank/DDBJ databases">
        <title>The complete chloroplast genome sequence of Lithospermum erythrorhizon: insights into the phylogenetic relationship among Boraginaceae species and the maternal lineages of purple gromwells.</title>
        <authorList>
            <person name="Okada T."/>
            <person name="Watanabe K."/>
        </authorList>
    </citation>
    <scope>NUCLEOTIDE SEQUENCE [LARGE SCALE GENOMIC DNA]</scope>
</reference>
<gene>
    <name evidence="3" type="ORF">LIER_33988</name>
</gene>
<organism evidence="3 4">
    <name type="scientific">Lithospermum erythrorhizon</name>
    <name type="common">Purple gromwell</name>
    <name type="synonym">Lithospermum officinale var. erythrorhizon</name>
    <dbReference type="NCBI Taxonomy" id="34254"/>
    <lineage>
        <taxon>Eukaryota</taxon>
        <taxon>Viridiplantae</taxon>
        <taxon>Streptophyta</taxon>
        <taxon>Embryophyta</taxon>
        <taxon>Tracheophyta</taxon>
        <taxon>Spermatophyta</taxon>
        <taxon>Magnoliopsida</taxon>
        <taxon>eudicotyledons</taxon>
        <taxon>Gunneridae</taxon>
        <taxon>Pentapetalae</taxon>
        <taxon>asterids</taxon>
        <taxon>lamiids</taxon>
        <taxon>Boraginales</taxon>
        <taxon>Boraginaceae</taxon>
        <taxon>Boraginoideae</taxon>
        <taxon>Lithospermeae</taxon>
        <taxon>Lithospermum</taxon>
    </lineage>
</organism>
<dbReference type="Pfam" id="PF13432">
    <property type="entry name" value="TPR_16"/>
    <property type="match status" value="1"/>
</dbReference>
<comment type="caution">
    <text evidence="3">The sequence shown here is derived from an EMBL/GenBank/DDBJ whole genome shotgun (WGS) entry which is preliminary data.</text>
</comment>
<dbReference type="EMBL" id="BAABME010013958">
    <property type="protein sequence ID" value="GAA0186700.1"/>
    <property type="molecule type" value="Genomic_DNA"/>
</dbReference>
<dbReference type="SMART" id="SM00028">
    <property type="entry name" value="TPR"/>
    <property type="match status" value="5"/>
</dbReference>
<evidence type="ECO:0000313" key="3">
    <source>
        <dbReference type="EMBL" id="GAA0186700.1"/>
    </source>
</evidence>
<dbReference type="InterPro" id="IPR011990">
    <property type="entry name" value="TPR-like_helical_dom_sf"/>
</dbReference>
<dbReference type="SUPFAM" id="SSF48452">
    <property type="entry name" value="TPR-like"/>
    <property type="match status" value="2"/>
</dbReference>
<feature type="region of interest" description="Disordered" evidence="2">
    <location>
        <begin position="211"/>
        <end position="303"/>
    </location>
</feature>
<dbReference type="InterPro" id="IPR019734">
    <property type="entry name" value="TPR_rpt"/>
</dbReference>
<dbReference type="GO" id="GO:0045892">
    <property type="term" value="P:negative regulation of DNA-templated transcription"/>
    <property type="evidence" value="ECO:0007669"/>
    <property type="project" value="InterPro"/>
</dbReference>
<keyword evidence="1" id="KW-0802">TPR repeat</keyword>
<dbReference type="PANTHER" id="PTHR44749">
    <property type="entry name" value="SUPPRESSOR OF RPS4-RLD 1"/>
    <property type="match status" value="1"/>
</dbReference>
<name>A0AAV3S0P5_LITER</name>
<sequence length="460" mass="50905">MESTIASRIQLAKLCRSKDWSKAIRLLDDLLANSYVIQDLSNRAYCYSQLELHKHVIKDCDKALQLDPFHLQTYILKGRAFSAIGRKEEAITVWEKGYEYAVRQSTDLKQLLELEELLAVARQADSFASKKHAADPRETMPLRSIMSNESFHKDSSNAQELSHTCNGKLKLDLKVREKKSVGSLSSIKNPNDGLDVKRDVNNAMEFRIKTTNGELRKQSKGGNFQGRSKELVDTSEGESKSIDEVKDNGKLGIHENGSCKRRSNGTVDVGGKLDDQSAMSGGLKYKSGAHSESSELTSESSDISKVCSQSGEISDLHHDPRKNKKLHVSRISKTKSINIDFRLSRGIAQVNEGNYAQAVSIFDQILQEDPTYPEALVGRGTAYAFKRELQAAISDFTKAIETNPAAGEAWKRRGQARAALGEFPEAIADLTEGLKFEQNASDILHERGSVVAPTANVIDC</sequence>
<evidence type="ECO:0000313" key="4">
    <source>
        <dbReference type="Proteomes" id="UP001454036"/>
    </source>
</evidence>
<dbReference type="PROSITE" id="PS50005">
    <property type="entry name" value="TPR"/>
    <property type="match status" value="2"/>
</dbReference>